<dbReference type="PRINTS" id="PR00332">
    <property type="entry name" value="HISTRIAD"/>
</dbReference>
<dbReference type="InterPro" id="IPR001310">
    <property type="entry name" value="Histidine_triad_HIT"/>
</dbReference>
<reference evidence="5 6" key="1">
    <citation type="submission" date="2013-08" db="EMBL/GenBank/DDBJ databases">
        <authorList>
            <person name="Huang J."/>
            <person name="Wang G."/>
        </authorList>
    </citation>
    <scope>NUCLEOTIDE SEQUENCE [LARGE SCALE GENOMIC DNA]</scope>
    <source>
        <strain evidence="5 6">JSM 076056</strain>
    </source>
</reference>
<dbReference type="FunFam" id="3.30.428.10:FF:000014">
    <property type="entry name" value="Putative histidine triad (HIT) protein"/>
    <property type="match status" value="1"/>
</dbReference>
<evidence type="ECO:0000256" key="3">
    <source>
        <dbReference type="PROSITE-ProRule" id="PRU00464"/>
    </source>
</evidence>
<dbReference type="Proteomes" id="UP000030528">
    <property type="component" value="Unassembled WGS sequence"/>
</dbReference>
<feature type="active site" description="Tele-AMP-histidine intermediate" evidence="1">
    <location>
        <position position="100"/>
    </location>
</feature>
<feature type="domain" description="HIT" evidence="4">
    <location>
        <begin position="6"/>
        <end position="113"/>
    </location>
</feature>
<dbReference type="PROSITE" id="PS00892">
    <property type="entry name" value="HIT_1"/>
    <property type="match status" value="1"/>
</dbReference>
<dbReference type="InterPro" id="IPR019808">
    <property type="entry name" value="Histidine_triad_CS"/>
</dbReference>
<dbReference type="AlphaFoldDB" id="A0A0A5I9V5"/>
<proteinExistence type="predicted"/>
<feature type="short sequence motif" description="Histidine triad motif" evidence="2 3">
    <location>
        <begin position="98"/>
        <end position="102"/>
    </location>
</feature>
<dbReference type="InterPro" id="IPR036265">
    <property type="entry name" value="HIT-like_sf"/>
</dbReference>
<dbReference type="GO" id="GO:0009117">
    <property type="term" value="P:nucleotide metabolic process"/>
    <property type="evidence" value="ECO:0007669"/>
    <property type="project" value="TreeGrafter"/>
</dbReference>
<organism evidence="5 6">
    <name type="scientific">Pontibacillus halophilus JSM 076056 = DSM 19796</name>
    <dbReference type="NCBI Taxonomy" id="1385510"/>
    <lineage>
        <taxon>Bacteria</taxon>
        <taxon>Bacillati</taxon>
        <taxon>Bacillota</taxon>
        <taxon>Bacilli</taxon>
        <taxon>Bacillales</taxon>
        <taxon>Bacillaceae</taxon>
        <taxon>Pontibacillus</taxon>
    </lineage>
</organism>
<dbReference type="RefSeq" id="WP_026800276.1">
    <property type="nucleotide sequence ID" value="NZ_AULI01000007.1"/>
</dbReference>
<dbReference type="CDD" id="cd01277">
    <property type="entry name" value="HINT_subgroup"/>
    <property type="match status" value="1"/>
</dbReference>
<dbReference type="OrthoDB" id="9784774at2"/>
<dbReference type="PROSITE" id="PS51084">
    <property type="entry name" value="HIT_2"/>
    <property type="match status" value="1"/>
</dbReference>
<dbReference type="InterPro" id="IPR039384">
    <property type="entry name" value="HINT"/>
</dbReference>
<name>A0A0A5I9V5_9BACI</name>
<evidence type="ECO:0000313" key="5">
    <source>
        <dbReference type="EMBL" id="KGX92612.1"/>
    </source>
</evidence>
<sequence>MSQDCIFCKIIDGEIPSARVYEDEDVYAFLDISQVTKGHTLVIPKKHTKNIYETDAHIAEKVFSRVPKIANAMKEAFQPAGINILNNNEEAAGQSVFHLHIHLIPRYGEEDGFVPKWETHSDAYSNDQLQDIARSISNAIYTEQ</sequence>
<dbReference type="Gene3D" id="3.30.428.10">
    <property type="entry name" value="HIT-like"/>
    <property type="match status" value="1"/>
</dbReference>
<dbReference type="SUPFAM" id="SSF54197">
    <property type="entry name" value="HIT-like"/>
    <property type="match status" value="1"/>
</dbReference>
<comment type="caution">
    <text evidence="5">The sequence shown here is derived from an EMBL/GenBank/DDBJ whole genome shotgun (WGS) entry which is preliminary data.</text>
</comment>
<evidence type="ECO:0000256" key="1">
    <source>
        <dbReference type="PIRSR" id="PIRSR601310-1"/>
    </source>
</evidence>
<dbReference type="PANTHER" id="PTHR46648">
    <property type="entry name" value="HIT FAMILY PROTEIN 1"/>
    <property type="match status" value="1"/>
</dbReference>
<dbReference type="InterPro" id="IPR011146">
    <property type="entry name" value="HIT-like"/>
</dbReference>
<dbReference type="eggNOG" id="COG0537">
    <property type="taxonomic scope" value="Bacteria"/>
</dbReference>
<protein>
    <submittedName>
        <fullName evidence="5">Protein hit</fullName>
    </submittedName>
</protein>
<dbReference type="EMBL" id="AVPE01000005">
    <property type="protein sequence ID" value="KGX92612.1"/>
    <property type="molecule type" value="Genomic_DNA"/>
</dbReference>
<dbReference type="STRING" id="1385510.GCA_000425205_01877"/>
<evidence type="ECO:0000256" key="2">
    <source>
        <dbReference type="PIRSR" id="PIRSR601310-3"/>
    </source>
</evidence>
<dbReference type="PANTHER" id="PTHR46648:SF1">
    <property type="entry name" value="ADENOSINE 5'-MONOPHOSPHORAMIDASE HNT1"/>
    <property type="match status" value="1"/>
</dbReference>
<evidence type="ECO:0000313" key="6">
    <source>
        <dbReference type="Proteomes" id="UP000030528"/>
    </source>
</evidence>
<keyword evidence="6" id="KW-1185">Reference proteome</keyword>
<evidence type="ECO:0000259" key="4">
    <source>
        <dbReference type="PROSITE" id="PS51084"/>
    </source>
</evidence>
<gene>
    <name evidence="5" type="ORF">N781_14885</name>
</gene>
<dbReference type="GO" id="GO:0003824">
    <property type="term" value="F:catalytic activity"/>
    <property type="evidence" value="ECO:0007669"/>
    <property type="project" value="InterPro"/>
</dbReference>
<accession>A0A0A5I9V5</accession>
<dbReference type="Pfam" id="PF01230">
    <property type="entry name" value="HIT"/>
    <property type="match status" value="1"/>
</dbReference>